<protein>
    <submittedName>
        <fullName evidence="8">Nuclease PA3</fullName>
    </submittedName>
</protein>
<dbReference type="GO" id="GO:0046872">
    <property type="term" value="F:metal ion binding"/>
    <property type="evidence" value="ECO:0007669"/>
    <property type="project" value="UniProtKB-KW"/>
</dbReference>
<accession>A0A4S8S7Q0</accession>
<dbReference type="GO" id="GO:0003676">
    <property type="term" value="F:nucleic acid binding"/>
    <property type="evidence" value="ECO:0007669"/>
    <property type="project" value="InterPro"/>
</dbReference>
<evidence type="ECO:0000256" key="6">
    <source>
        <dbReference type="ARBA" id="ARBA00023157"/>
    </source>
</evidence>
<dbReference type="Gene3D" id="1.10.575.10">
    <property type="entry name" value="P1 Nuclease"/>
    <property type="match status" value="1"/>
</dbReference>
<evidence type="ECO:0000256" key="2">
    <source>
        <dbReference type="ARBA" id="ARBA00022722"/>
    </source>
</evidence>
<proteinExistence type="inferred from homology"/>
<keyword evidence="2" id="KW-0540">Nuclease</keyword>
<dbReference type="PANTHER" id="PTHR33146">
    <property type="entry name" value="ENDONUCLEASE 4"/>
    <property type="match status" value="1"/>
</dbReference>
<evidence type="ECO:0000256" key="5">
    <source>
        <dbReference type="ARBA" id="ARBA00022801"/>
    </source>
</evidence>
<dbReference type="GO" id="GO:0016788">
    <property type="term" value="F:hydrolase activity, acting on ester bonds"/>
    <property type="evidence" value="ECO:0007669"/>
    <property type="project" value="InterPro"/>
</dbReference>
<keyword evidence="5" id="KW-0378">Hydrolase</keyword>
<dbReference type="AlphaFoldDB" id="A0A4S8S7Q0"/>
<evidence type="ECO:0000313" key="8">
    <source>
        <dbReference type="EMBL" id="THV66308.1"/>
    </source>
</evidence>
<gene>
    <name evidence="8" type="ORF">D6D28_08462</name>
</gene>
<organism evidence="8 9">
    <name type="scientific">Aureobasidium pullulans</name>
    <name type="common">Black yeast</name>
    <name type="synonym">Pullularia pullulans</name>
    <dbReference type="NCBI Taxonomy" id="5580"/>
    <lineage>
        <taxon>Eukaryota</taxon>
        <taxon>Fungi</taxon>
        <taxon>Dikarya</taxon>
        <taxon>Ascomycota</taxon>
        <taxon>Pezizomycotina</taxon>
        <taxon>Dothideomycetes</taxon>
        <taxon>Dothideomycetidae</taxon>
        <taxon>Dothideales</taxon>
        <taxon>Saccotheciaceae</taxon>
        <taxon>Aureobasidium</taxon>
    </lineage>
</organism>
<comment type="similarity">
    <text evidence="1">Belongs to the nuclease type I family.</text>
</comment>
<reference evidence="8 9" key="1">
    <citation type="submission" date="2018-10" db="EMBL/GenBank/DDBJ databases">
        <title>Fifty Aureobasidium pullulans genomes reveal a recombining polyextremotolerant generalist.</title>
        <authorList>
            <person name="Gostincar C."/>
            <person name="Turk M."/>
            <person name="Zajc J."/>
            <person name="Gunde-Cimerman N."/>
        </authorList>
    </citation>
    <scope>NUCLEOTIDE SEQUENCE [LARGE SCALE GENOMIC DNA]</scope>
    <source>
        <strain evidence="8 9">EXF-11900</strain>
    </source>
</reference>
<comment type="caution">
    <text evidence="8">The sequence shown here is derived from an EMBL/GenBank/DDBJ whole genome shotgun (WGS) entry which is preliminary data.</text>
</comment>
<evidence type="ECO:0000313" key="9">
    <source>
        <dbReference type="Proteomes" id="UP000304951"/>
    </source>
</evidence>
<dbReference type="SUPFAM" id="SSF48537">
    <property type="entry name" value="Phospholipase C/P1 nuclease"/>
    <property type="match status" value="1"/>
</dbReference>
<keyword evidence="3" id="KW-0479">Metal-binding</keyword>
<dbReference type="InterPro" id="IPR008947">
    <property type="entry name" value="PLipase_C/P1_nuclease_dom_sf"/>
</dbReference>
<dbReference type="Proteomes" id="UP000304951">
    <property type="component" value="Unassembled WGS sequence"/>
</dbReference>
<sequence>MLRLYGLWRSRLEQRYACPLSTSLINLLTFEIPDVHQQIGYSAEQLLTPSTKSILHHILEPKYNGSIGLAASWADDYAHTTEGAFSYQWHWIDSADNPPYYCNVYYNRDCTKGGCVVSAIANQTQILKGCIARAKKGQLVHGQDLQCSYALKWVAHFLGDIAQPLHASGVAAGGNDFDVVFGNHSTELHAVWDGWIVYADANVTGFPNNTIQPFFKHLVSRIREDDFSIPTAEWIACSDPSTPLECALSWARDSNALTCDYVYSQAFNGTNLATSGYATGAFPIVELQISKAVLRLGTWLNKLVAGDYDHGRDVVLQTNPSWLLGPDGGE</sequence>
<name>A0A4S8S7Q0_AURPU</name>
<dbReference type="Pfam" id="PF02265">
    <property type="entry name" value="S1-P1_nuclease"/>
    <property type="match status" value="1"/>
</dbReference>
<evidence type="ECO:0000256" key="3">
    <source>
        <dbReference type="ARBA" id="ARBA00022723"/>
    </source>
</evidence>
<keyword evidence="4" id="KW-0255">Endonuclease</keyword>
<dbReference type="PANTHER" id="PTHR33146:SF26">
    <property type="entry name" value="ENDONUCLEASE 4"/>
    <property type="match status" value="1"/>
</dbReference>
<evidence type="ECO:0000256" key="4">
    <source>
        <dbReference type="ARBA" id="ARBA00022759"/>
    </source>
</evidence>
<evidence type="ECO:0000256" key="1">
    <source>
        <dbReference type="ARBA" id="ARBA00009547"/>
    </source>
</evidence>
<keyword evidence="7" id="KW-0325">Glycoprotein</keyword>
<dbReference type="CDD" id="cd11010">
    <property type="entry name" value="S1-P1_nuclease"/>
    <property type="match status" value="1"/>
</dbReference>
<dbReference type="InterPro" id="IPR003154">
    <property type="entry name" value="S1/P1nuclease"/>
</dbReference>
<evidence type="ECO:0000256" key="7">
    <source>
        <dbReference type="ARBA" id="ARBA00023180"/>
    </source>
</evidence>
<dbReference type="GO" id="GO:0004519">
    <property type="term" value="F:endonuclease activity"/>
    <property type="evidence" value="ECO:0007669"/>
    <property type="project" value="UniProtKB-KW"/>
</dbReference>
<keyword evidence="6" id="KW-1015">Disulfide bond</keyword>
<dbReference type="EMBL" id="QZAF01000543">
    <property type="protein sequence ID" value="THV66308.1"/>
    <property type="molecule type" value="Genomic_DNA"/>
</dbReference>
<dbReference type="GO" id="GO:0006308">
    <property type="term" value="P:DNA catabolic process"/>
    <property type="evidence" value="ECO:0007669"/>
    <property type="project" value="InterPro"/>
</dbReference>